<evidence type="ECO:0000256" key="5">
    <source>
        <dbReference type="ARBA" id="ARBA00023049"/>
    </source>
</evidence>
<dbReference type="CDD" id="cd07331">
    <property type="entry name" value="M48C_Oma1_like"/>
    <property type="match status" value="1"/>
</dbReference>
<keyword evidence="1 6" id="KW-0645">Protease</keyword>
<keyword evidence="7" id="KW-0472">Membrane</keyword>
<comment type="cofactor">
    <cofactor evidence="6">
        <name>Zn(2+)</name>
        <dbReference type="ChEBI" id="CHEBI:29105"/>
    </cofactor>
    <text evidence="6">Binds 1 zinc ion per subunit.</text>
</comment>
<comment type="similarity">
    <text evidence="6">Belongs to the peptidase M48 family.</text>
</comment>
<dbReference type="Gene3D" id="3.30.2010.10">
    <property type="entry name" value="Metalloproteases ('zincins'), catalytic domain"/>
    <property type="match status" value="1"/>
</dbReference>
<evidence type="ECO:0000256" key="6">
    <source>
        <dbReference type="RuleBase" id="RU003983"/>
    </source>
</evidence>
<dbReference type="InterPro" id="IPR001915">
    <property type="entry name" value="Peptidase_M48"/>
</dbReference>
<name>A0AAN6RXL5_9PEZI</name>
<dbReference type="GO" id="GO:0006515">
    <property type="term" value="P:protein quality control for misfolded or incompletely synthesized proteins"/>
    <property type="evidence" value="ECO:0007669"/>
    <property type="project" value="TreeGrafter"/>
</dbReference>
<dbReference type="GO" id="GO:0004222">
    <property type="term" value="F:metalloendopeptidase activity"/>
    <property type="evidence" value="ECO:0007669"/>
    <property type="project" value="InterPro"/>
</dbReference>
<evidence type="ECO:0000259" key="8">
    <source>
        <dbReference type="Pfam" id="PF01435"/>
    </source>
</evidence>
<organism evidence="9 10">
    <name type="scientific">Staphylotrichum tortipilum</name>
    <dbReference type="NCBI Taxonomy" id="2831512"/>
    <lineage>
        <taxon>Eukaryota</taxon>
        <taxon>Fungi</taxon>
        <taxon>Dikarya</taxon>
        <taxon>Ascomycota</taxon>
        <taxon>Pezizomycotina</taxon>
        <taxon>Sordariomycetes</taxon>
        <taxon>Sordariomycetidae</taxon>
        <taxon>Sordariales</taxon>
        <taxon>Chaetomiaceae</taxon>
        <taxon>Staphylotrichum</taxon>
    </lineage>
</organism>
<dbReference type="GO" id="GO:0005743">
    <property type="term" value="C:mitochondrial inner membrane"/>
    <property type="evidence" value="ECO:0007669"/>
    <property type="project" value="TreeGrafter"/>
</dbReference>
<evidence type="ECO:0000256" key="4">
    <source>
        <dbReference type="ARBA" id="ARBA00022833"/>
    </source>
</evidence>
<accession>A0AAN6RXL5</accession>
<keyword evidence="5 6" id="KW-0482">Metalloprotease</keyword>
<gene>
    <name evidence="9" type="ORF">C8A05DRAFT_29984</name>
</gene>
<reference evidence="9" key="2">
    <citation type="submission" date="2023-05" db="EMBL/GenBank/DDBJ databases">
        <authorList>
            <consortium name="Lawrence Berkeley National Laboratory"/>
            <person name="Steindorff A."/>
            <person name="Hensen N."/>
            <person name="Bonometti L."/>
            <person name="Westerberg I."/>
            <person name="Brannstrom I.O."/>
            <person name="Guillou S."/>
            <person name="Cros-Aarteil S."/>
            <person name="Calhoun S."/>
            <person name="Haridas S."/>
            <person name="Kuo A."/>
            <person name="Mondo S."/>
            <person name="Pangilinan J."/>
            <person name="Riley R."/>
            <person name="Labutti K."/>
            <person name="Andreopoulos B."/>
            <person name="Lipzen A."/>
            <person name="Chen C."/>
            <person name="Yanf M."/>
            <person name="Daum C."/>
            <person name="Ng V."/>
            <person name="Clum A."/>
            <person name="Ohm R."/>
            <person name="Martin F."/>
            <person name="Silar P."/>
            <person name="Natvig D."/>
            <person name="Lalanne C."/>
            <person name="Gautier V."/>
            <person name="Ament-Velasquez S.L."/>
            <person name="Kruys A."/>
            <person name="Hutchinson M.I."/>
            <person name="Powell A.J."/>
            <person name="Barry K."/>
            <person name="Miller A.N."/>
            <person name="Grigoriev I.V."/>
            <person name="Debuchy R."/>
            <person name="Gladieux P."/>
            <person name="Thoren M.H."/>
            <person name="Johannesson H."/>
        </authorList>
    </citation>
    <scope>NUCLEOTIDE SEQUENCE</scope>
    <source>
        <strain evidence="9">CBS 103.79</strain>
    </source>
</reference>
<proteinExistence type="inferred from homology"/>
<evidence type="ECO:0000313" key="9">
    <source>
        <dbReference type="EMBL" id="KAK3906198.1"/>
    </source>
</evidence>
<dbReference type="PANTHER" id="PTHR22726">
    <property type="entry name" value="METALLOENDOPEPTIDASE OMA1"/>
    <property type="match status" value="1"/>
</dbReference>
<evidence type="ECO:0000313" key="10">
    <source>
        <dbReference type="Proteomes" id="UP001303889"/>
    </source>
</evidence>
<keyword evidence="10" id="KW-1185">Reference proteome</keyword>
<dbReference type="AlphaFoldDB" id="A0AAN6RXL5"/>
<feature type="transmembrane region" description="Helical" evidence="7">
    <location>
        <begin position="21"/>
        <end position="43"/>
    </location>
</feature>
<dbReference type="Pfam" id="PF01435">
    <property type="entry name" value="Peptidase_M48"/>
    <property type="match status" value="1"/>
</dbReference>
<keyword evidence="2" id="KW-0479">Metal-binding</keyword>
<dbReference type="PANTHER" id="PTHR22726:SF1">
    <property type="entry name" value="METALLOENDOPEPTIDASE OMA1, MITOCHONDRIAL"/>
    <property type="match status" value="1"/>
</dbReference>
<evidence type="ECO:0000256" key="7">
    <source>
        <dbReference type="SAM" id="Phobius"/>
    </source>
</evidence>
<reference evidence="9" key="1">
    <citation type="journal article" date="2023" name="Mol. Phylogenet. Evol.">
        <title>Genome-scale phylogeny and comparative genomics of the fungal order Sordariales.</title>
        <authorList>
            <person name="Hensen N."/>
            <person name="Bonometti L."/>
            <person name="Westerberg I."/>
            <person name="Brannstrom I.O."/>
            <person name="Guillou S."/>
            <person name="Cros-Aarteil S."/>
            <person name="Calhoun S."/>
            <person name="Haridas S."/>
            <person name="Kuo A."/>
            <person name="Mondo S."/>
            <person name="Pangilinan J."/>
            <person name="Riley R."/>
            <person name="LaButti K."/>
            <person name="Andreopoulos B."/>
            <person name="Lipzen A."/>
            <person name="Chen C."/>
            <person name="Yan M."/>
            <person name="Daum C."/>
            <person name="Ng V."/>
            <person name="Clum A."/>
            <person name="Steindorff A."/>
            <person name="Ohm R.A."/>
            <person name="Martin F."/>
            <person name="Silar P."/>
            <person name="Natvig D.O."/>
            <person name="Lalanne C."/>
            <person name="Gautier V."/>
            <person name="Ament-Velasquez S.L."/>
            <person name="Kruys A."/>
            <person name="Hutchinson M.I."/>
            <person name="Powell A.J."/>
            <person name="Barry K."/>
            <person name="Miller A.N."/>
            <person name="Grigoriev I.V."/>
            <person name="Debuchy R."/>
            <person name="Gladieux P."/>
            <person name="Hiltunen Thoren M."/>
            <person name="Johannesson H."/>
        </authorList>
    </citation>
    <scope>NUCLEOTIDE SEQUENCE</scope>
    <source>
        <strain evidence="9">CBS 103.79</strain>
    </source>
</reference>
<keyword evidence="7" id="KW-1133">Transmembrane helix</keyword>
<evidence type="ECO:0000256" key="2">
    <source>
        <dbReference type="ARBA" id="ARBA00022723"/>
    </source>
</evidence>
<feature type="domain" description="Peptidase M48" evidence="8">
    <location>
        <begin position="92"/>
        <end position="277"/>
    </location>
</feature>
<evidence type="ECO:0000256" key="1">
    <source>
        <dbReference type="ARBA" id="ARBA00022670"/>
    </source>
</evidence>
<protein>
    <submittedName>
        <fullName evidence="9">Peptidase family M48-domain-containing protein</fullName>
    </submittedName>
</protein>
<dbReference type="GO" id="GO:0034982">
    <property type="term" value="P:mitochondrial protein processing"/>
    <property type="evidence" value="ECO:0007669"/>
    <property type="project" value="TreeGrafter"/>
</dbReference>
<sequence>MKKTTATAKPLVNWRGWGGVLYSKTTWVVVGVLGGGVAVFYFGNLETVPVTGRVRFNVCGGEVRELGELEFRKVVWQLRENGINILPGWDPRTRRVNRVMERLLPYSGLPNEDWEVYVVDDPRTANAFVLPGGKVFVFTGILGLAHNDSALATVLGHEIAHNLADHHGEQLSQTFGTGVVLYALSVLGAPFGLDVLIRHFIGPALMKLAFGLPMSRLQESEADYIGLMMMAQACYDPTEAVRFWERMEQATAAEDEPLEWMSTHPAHGNRIKKIQEWMSQAQEKRAMSQCGPTSGYAEMFMHALGLDQIG</sequence>
<dbReference type="GO" id="GO:0046872">
    <property type="term" value="F:metal ion binding"/>
    <property type="evidence" value="ECO:0007669"/>
    <property type="project" value="UniProtKB-KW"/>
</dbReference>
<keyword evidence="7" id="KW-0812">Transmembrane</keyword>
<dbReference type="EMBL" id="MU855334">
    <property type="protein sequence ID" value="KAK3906198.1"/>
    <property type="molecule type" value="Genomic_DNA"/>
</dbReference>
<dbReference type="Proteomes" id="UP001303889">
    <property type="component" value="Unassembled WGS sequence"/>
</dbReference>
<comment type="caution">
    <text evidence="9">The sequence shown here is derived from an EMBL/GenBank/DDBJ whole genome shotgun (WGS) entry which is preliminary data.</text>
</comment>
<dbReference type="InterPro" id="IPR051156">
    <property type="entry name" value="Mito/Outer_Membr_Metalloprot"/>
</dbReference>
<evidence type="ECO:0000256" key="3">
    <source>
        <dbReference type="ARBA" id="ARBA00022801"/>
    </source>
</evidence>
<keyword evidence="3 6" id="KW-0378">Hydrolase</keyword>
<keyword evidence="4 6" id="KW-0862">Zinc</keyword>